<evidence type="ECO:0000256" key="1">
    <source>
        <dbReference type="SAM" id="Phobius"/>
    </source>
</evidence>
<evidence type="ECO:0000313" key="3">
    <source>
        <dbReference type="Proteomes" id="UP000076871"/>
    </source>
</evidence>
<protein>
    <submittedName>
        <fullName evidence="2">Uncharacterized protein</fullName>
    </submittedName>
</protein>
<name>A0A165G440_9APHY</name>
<dbReference type="RefSeq" id="XP_040767541.1">
    <property type="nucleotide sequence ID" value="XM_040913994.1"/>
</dbReference>
<feature type="transmembrane region" description="Helical" evidence="1">
    <location>
        <begin position="89"/>
        <end position="108"/>
    </location>
</feature>
<gene>
    <name evidence="2" type="ORF">LAESUDRAFT_800192</name>
</gene>
<sequence length="125" mass="13858">MTMATAISESSSSCLSVARVLAFWTMPSSCASIPVSSESVPRNSSPMRCAIVCFPLPLIPRGEFVPYRLRRLLVHDAAQRRVFERERDLRLCVLILVIPFGLLVRFGICRSSFLTLGDVPELSDA</sequence>
<organism evidence="2 3">
    <name type="scientific">Laetiporus sulphureus 93-53</name>
    <dbReference type="NCBI Taxonomy" id="1314785"/>
    <lineage>
        <taxon>Eukaryota</taxon>
        <taxon>Fungi</taxon>
        <taxon>Dikarya</taxon>
        <taxon>Basidiomycota</taxon>
        <taxon>Agaricomycotina</taxon>
        <taxon>Agaricomycetes</taxon>
        <taxon>Polyporales</taxon>
        <taxon>Laetiporus</taxon>
    </lineage>
</organism>
<dbReference type="GeneID" id="63831022"/>
<proteinExistence type="predicted"/>
<feature type="non-terminal residue" evidence="2">
    <location>
        <position position="125"/>
    </location>
</feature>
<dbReference type="AlphaFoldDB" id="A0A165G440"/>
<keyword evidence="1" id="KW-0472">Membrane</keyword>
<keyword evidence="1" id="KW-0812">Transmembrane</keyword>
<reference evidence="2 3" key="1">
    <citation type="journal article" date="2016" name="Mol. Biol. Evol.">
        <title>Comparative Genomics of Early-Diverging Mushroom-Forming Fungi Provides Insights into the Origins of Lignocellulose Decay Capabilities.</title>
        <authorList>
            <person name="Nagy L.G."/>
            <person name="Riley R."/>
            <person name="Tritt A."/>
            <person name="Adam C."/>
            <person name="Daum C."/>
            <person name="Floudas D."/>
            <person name="Sun H."/>
            <person name="Yadav J.S."/>
            <person name="Pangilinan J."/>
            <person name="Larsson K.H."/>
            <person name="Matsuura K."/>
            <person name="Barry K."/>
            <person name="Labutti K."/>
            <person name="Kuo R."/>
            <person name="Ohm R.A."/>
            <person name="Bhattacharya S.S."/>
            <person name="Shirouzu T."/>
            <person name="Yoshinaga Y."/>
            <person name="Martin F.M."/>
            <person name="Grigoriev I.V."/>
            <person name="Hibbett D.S."/>
        </authorList>
    </citation>
    <scope>NUCLEOTIDE SEQUENCE [LARGE SCALE GENOMIC DNA]</scope>
    <source>
        <strain evidence="2 3">93-53</strain>
    </source>
</reference>
<keyword evidence="3" id="KW-1185">Reference proteome</keyword>
<dbReference type="InParanoid" id="A0A165G440"/>
<dbReference type="Proteomes" id="UP000076871">
    <property type="component" value="Unassembled WGS sequence"/>
</dbReference>
<evidence type="ECO:0000313" key="2">
    <source>
        <dbReference type="EMBL" id="KZT09801.1"/>
    </source>
</evidence>
<keyword evidence="1" id="KW-1133">Transmembrane helix</keyword>
<dbReference type="EMBL" id="KV427611">
    <property type="protein sequence ID" value="KZT09801.1"/>
    <property type="molecule type" value="Genomic_DNA"/>
</dbReference>
<accession>A0A165G440</accession>